<protein>
    <submittedName>
        <fullName evidence="4">Putative F-box domain, FBD domain, leucine-rich repeat domain, L domain-containing protein</fullName>
    </submittedName>
</protein>
<accession>A0A2P6R7U7</accession>
<evidence type="ECO:0000259" key="2">
    <source>
        <dbReference type="Pfam" id="PF08387"/>
    </source>
</evidence>
<dbReference type="PANTHER" id="PTHR31900:SF32">
    <property type="entry name" value="F-BOX_RNI_FBD-LIKE DOMAIN PROTEIN"/>
    <property type="match status" value="1"/>
</dbReference>
<dbReference type="Gene3D" id="1.20.1280.50">
    <property type="match status" value="1"/>
</dbReference>
<dbReference type="InterPro" id="IPR055411">
    <property type="entry name" value="LRR_FXL15/At3g58940/PEG3-like"/>
</dbReference>
<dbReference type="InterPro" id="IPR050232">
    <property type="entry name" value="FBL13/AtMIF1-like"/>
</dbReference>
<dbReference type="EMBL" id="PDCK01000041">
    <property type="protein sequence ID" value="PRQ42487.1"/>
    <property type="molecule type" value="Genomic_DNA"/>
</dbReference>
<evidence type="ECO:0000313" key="5">
    <source>
        <dbReference type="Proteomes" id="UP000238479"/>
    </source>
</evidence>
<proteinExistence type="predicted"/>
<dbReference type="Gramene" id="PRQ42487">
    <property type="protein sequence ID" value="PRQ42487"/>
    <property type="gene ID" value="RchiOBHm_Chr3g0458171"/>
</dbReference>
<gene>
    <name evidence="4" type="ORF">RchiOBHm_Chr3g0458171</name>
</gene>
<dbReference type="Pfam" id="PF00646">
    <property type="entry name" value="F-box"/>
    <property type="match status" value="1"/>
</dbReference>
<dbReference type="Proteomes" id="UP000238479">
    <property type="component" value="Chromosome 3"/>
</dbReference>
<dbReference type="InterPro" id="IPR032675">
    <property type="entry name" value="LRR_dom_sf"/>
</dbReference>
<dbReference type="InterPro" id="IPR006566">
    <property type="entry name" value="FBD"/>
</dbReference>
<dbReference type="Pfam" id="PF08387">
    <property type="entry name" value="FBD"/>
    <property type="match status" value="1"/>
</dbReference>
<dbReference type="InterPro" id="IPR001810">
    <property type="entry name" value="F-box_dom"/>
</dbReference>
<evidence type="ECO:0000259" key="3">
    <source>
        <dbReference type="Pfam" id="PF24758"/>
    </source>
</evidence>
<comment type="caution">
    <text evidence="4">The sequence shown here is derived from an EMBL/GenBank/DDBJ whole genome shotgun (WGS) entry which is preliminary data.</text>
</comment>
<dbReference type="PANTHER" id="PTHR31900">
    <property type="entry name" value="F-BOX/RNI SUPERFAMILY PROTEIN-RELATED"/>
    <property type="match status" value="1"/>
</dbReference>
<organism evidence="4 5">
    <name type="scientific">Rosa chinensis</name>
    <name type="common">China rose</name>
    <dbReference type="NCBI Taxonomy" id="74649"/>
    <lineage>
        <taxon>Eukaryota</taxon>
        <taxon>Viridiplantae</taxon>
        <taxon>Streptophyta</taxon>
        <taxon>Embryophyta</taxon>
        <taxon>Tracheophyta</taxon>
        <taxon>Spermatophyta</taxon>
        <taxon>Magnoliopsida</taxon>
        <taxon>eudicotyledons</taxon>
        <taxon>Gunneridae</taxon>
        <taxon>Pentapetalae</taxon>
        <taxon>rosids</taxon>
        <taxon>fabids</taxon>
        <taxon>Rosales</taxon>
        <taxon>Rosaceae</taxon>
        <taxon>Rosoideae</taxon>
        <taxon>Rosoideae incertae sedis</taxon>
        <taxon>Rosa</taxon>
    </lineage>
</organism>
<keyword evidence="5" id="KW-1185">Reference proteome</keyword>
<dbReference type="OrthoDB" id="1148169at2759"/>
<dbReference type="SUPFAM" id="SSF52058">
    <property type="entry name" value="L domain-like"/>
    <property type="match status" value="1"/>
</dbReference>
<sequence length="492" mass="56303">MELFASSRASRERVRDRFTNLPEDVACKILSFVSFRDSACVGCVSKRCREFSLCVQNLDFDSAYAIYMRDRLRLLNCLDRFLFQRGEKEIKSFRIHWIFEGESARNDEHFRVMSWINYAVQCNVGSLNLELSMFGGMMTLELPSCIFHCKSLRHLIVDVLNTGGKILKTPSFACSSNLQSLKLKNVTIEEGFGKWISWCCKCIKELSLEQVFKTERISIASSSLESFSLKSDYRLCSDDLLKLSILNVSGEKLGKIHVQWKTRRRGIDYLQIFAPNVKDLTLIGIFMNYLSLGKLMCLEKSIIYPLGIHHFDKAFEILCSVSRAKVVALIGDIIKVVFREGFMRPPLDNVYCFSILGTLTDDLVPPMANLLKTVPNLISLRISNAVIPLNSSTNSSGFNISYWKSLNLAFVDHLEYVSIPIFNGGNEVEFAAYLLENARNLKRMVIYHSGQHGAIKWLQNKSFCYSTANVIFMEPVKQLIKKTRETERRLMF</sequence>
<dbReference type="SUPFAM" id="SSF81383">
    <property type="entry name" value="F-box domain"/>
    <property type="match status" value="1"/>
</dbReference>
<reference evidence="4 5" key="1">
    <citation type="journal article" date="2018" name="Nat. Genet.">
        <title>The Rosa genome provides new insights in the design of modern roses.</title>
        <authorList>
            <person name="Bendahmane M."/>
        </authorList>
    </citation>
    <scope>NUCLEOTIDE SEQUENCE [LARGE SCALE GENOMIC DNA]</scope>
    <source>
        <strain evidence="5">cv. Old Blush</strain>
    </source>
</reference>
<dbReference type="Gene3D" id="3.80.10.10">
    <property type="entry name" value="Ribonuclease Inhibitor"/>
    <property type="match status" value="1"/>
</dbReference>
<evidence type="ECO:0000259" key="1">
    <source>
        <dbReference type="Pfam" id="PF00646"/>
    </source>
</evidence>
<dbReference type="OMA" id="RIHWIFE"/>
<feature type="domain" description="FBD" evidence="2">
    <location>
        <begin position="412"/>
        <end position="446"/>
    </location>
</feature>
<name>A0A2P6R7U7_ROSCH</name>
<feature type="domain" description="F-box" evidence="1">
    <location>
        <begin position="18"/>
        <end position="51"/>
    </location>
</feature>
<dbReference type="AlphaFoldDB" id="A0A2P6R7U7"/>
<feature type="domain" description="F-box/LRR-repeat protein 15/At3g58940/PEG3-like LRR" evidence="3">
    <location>
        <begin position="114"/>
        <end position="230"/>
    </location>
</feature>
<dbReference type="Pfam" id="PF24758">
    <property type="entry name" value="LRR_At5g56370"/>
    <property type="match status" value="1"/>
</dbReference>
<dbReference type="InterPro" id="IPR036047">
    <property type="entry name" value="F-box-like_dom_sf"/>
</dbReference>
<dbReference type="CDD" id="cd09917">
    <property type="entry name" value="F-box_SF"/>
    <property type="match status" value="1"/>
</dbReference>
<evidence type="ECO:0000313" key="4">
    <source>
        <dbReference type="EMBL" id="PRQ42487.1"/>
    </source>
</evidence>